<name>A0A917LGN5_9BACL</name>
<gene>
    <name evidence="1" type="ORF">GCM10010916_42890</name>
</gene>
<evidence type="ECO:0000313" key="2">
    <source>
        <dbReference type="Proteomes" id="UP000644756"/>
    </source>
</evidence>
<comment type="caution">
    <text evidence="1">The sequence shown here is derived from an EMBL/GenBank/DDBJ whole genome shotgun (WGS) entry which is preliminary data.</text>
</comment>
<dbReference type="EMBL" id="BMGR01000017">
    <property type="protein sequence ID" value="GGG21602.1"/>
    <property type="molecule type" value="Genomic_DNA"/>
</dbReference>
<protein>
    <submittedName>
        <fullName evidence="1">Uncharacterized protein</fullName>
    </submittedName>
</protein>
<dbReference type="AlphaFoldDB" id="A0A917LGN5"/>
<reference evidence="1" key="2">
    <citation type="submission" date="2020-09" db="EMBL/GenBank/DDBJ databases">
        <authorList>
            <person name="Sun Q."/>
            <person name="Zhou Y."/>
        </authorList>
    </citation>
    <scope>NUCLEOTIDE SEQUENCE</scope>
    <source>
        <strain evidence="1">CGMCC 1.12987</strain>
    </source>
</reference>
<organism evidence="1 2">
    <name type="scientific">Paenibacillus abyssi</name>
    <dbReference type="NCBI Taxonomy" id="1340531"/>
    <lineage>
        <taxon>Bacteria</taxon>
        <taxon>Bacillati</taxon>
        <taxon>Bacillota</taxon>
        <taxon>Bacilli</taxon>
        <taxon>Bacillales</taxon>
        <taxon>Paenibacillaceae</taxon>
        <taxon>Paenibacillus</taxon>
    </lineage>
</organism>
<sequence>MEQLWSSIRLKYEEAEFFLKQLNAHQREPKLFYFYLSAFISSAGKLVLLLERKAEELNKKGLCEHLQKNILSGNETNYFVDLCNSLETEAYPNVVYRQQIGIQQQKGGNLVWYVNYTGEIDHANESNPFESVYSVMQKEWSLAHQIGQNSERYEFQFRWVFVGHPDGFQPDGSIDALTACDVYLKKIWSFLVNIRREFEKLSSSYV</sequence>
<proteinExistence type="predicted"/>
<reference evidence="1" key="1">
    <citation type="journal article" date="2014" name="Int. J. Syst. Evol. Microbiol.">
        <title>Complete genome sequence of Corynebacterium casei LMG S-19264T (=DSM 44701T), isolated from a smear-ripened cheese.</title>
        <authorList>
            <consortium name="US DOE Joint Genome Institute (JGI-PGF)"/>
            <person name="Walter F."/>
            <person name="Albersmeier A."/>
            <person name="Kalinowski J."/>
            <person name="Ruckert C."/>
        </authorList>
    </citation>
    <scope>NUCLEOTIDE SEQUENCE</scope>
    <source>
        <strain evidence="1">CGMCC 1.12987</strain>
    </source>
</reference>
<dbReference type="RefSeq" id="WP_188533120.1">
    <property type="nucleotide sequence ID" value="NZ_BMGR01000017.1"/>
</dbReference>
<keyword evidence="2" id="KW-1185">Reference proteome</keyword>
<evidence type="ECO:0000313" key="1">
    <source>
        <dbReference type="EMBL" id="GGG21602.1"/>
    </source>
</evidence>
<accession>A0A917LGN5</accession>
<dbReference type="Proteomes" id="UP000644756">
    <property type="component" value="Unassembled WGS sequence"/>
</dbReference>